<evidence type="ECO:0000313" key="3">
    <source>
        <dbReference type="EMBL" id="CAD7654908.1"/>
    </source>
</evidence>
<dbReference type="AlphaFoldDB" id="A0A7R9M7C3"/>
<dbReference type="GO" id="GO:0004364">
    <property type="term" value="F:glutathione transferase activity"/>
    <property type="evidence" value="ECO:0007669"/>
    <property type="project" value="TreeGrafter"/>
</dbReference>
<dbReference type="SUPFAM" id="SSF52833">
    <property type="entry name" value="Thioredoxin-like"/>
    <property type="match status" value="1"/>
</dbReference>
<dbReference type="InterPro" id="IPR036282">
    <property type="entry name" value="Glutathione-S-Trfase_C_sf"/>
</dbReference>
<dbReference type="Gene3D" id="3.40.30.10">
    <property type="entry name" value="Glutaredoxin"/>
    <property type="match status" value="1"/>
</dbReference>
<name>A0A7R9M7C3_9ACAR</name>
<dbReference type="Proteomes" id="UP000728032">
    <property type="component" value="Unassembled WGS sequence"/>
</dbReference>
<evidence type="ECO:0000313" key="4">
    <source>
        <dbReference type="Proteomes" id="UP000728032"/>
    </source>
</evidence>
<evidence type="ECO:0000259" key="2">
    <source>
        <dbReference type="PROSITE" id="PS50404"/>
    </source>
</evidence>
<dbReference type="FunFam" id="3.40.30.10:FF:000123">
    <property type="entry name" value="Glutathione transferase o1"/>
    <property type="match status" value="1"/>
</dbReference>
<dbReference type="SFLD" id="SFLDS00019">
    <property type="entry name" value="Glutathione_Transferase_(cytos"/>
    <property type="match status" value="1"/>
</dbReference>
<dbReference type="InterPro" id="IPR040079">
    <property type="entry name" value="Glutathione_S-Trfase"/>
</dbReference>
<dbReference type="PANTHER" id="PTHR43968:SF6">
    <property type="entry name" value="GLUTATHIONE S-TRANSFERASE OMEGA"/>
    <property type="match status" value="1"/>
</dbReference>
<sequence>MMSHLANNLKKGDPYPPRANPGLLRVYSDHTSPFAQRVLMVLTAKDIPHEVIHVNIWDKPDWFVERNPLGKVPTIEFGADNKILYESLVIADYLDETLPGKRQLRSTDPYTRASDRVFIETINEYFVGLKYVFTEPDLTRVWDSTRAALKKANDLLAKRRVGAKYLSGAELPGLTDYMIAPLLHLLPLCVDLSGHKWDDYFRTELPEFN</sequence>
<dbReference type="Gene3D" id="1.20.1050.10">
    <property type="match status" value="1"/>
</dbReference>
<gene>
    <name evidence="3" type="ORF">ONB1V03_LOCUS11553</name>
</gene>
<protein>
    <recommendedName>
        <fullName evidence="2">GST N-terminal domain-containing protein</fullName>
    </recommendedName>
</protein>
<dbReference type="OrthoDB" id="6505778at2759"/>
<dbReference type="SFLD" id="SFLDG00358">
    <property type="entry name" value="Main_(cytGST)"/>
    <property type="match status" value="1"/>
</dbReference>
<keyword evidence="4" id="KW-1185">Reference proteome</keyword>
<dbReference type="InterPro" id="IPR050983">
    <property type="entry name" value="GST_Omega/HSP26"/>
</dbReference>
<comment type="similarity">
    <text evidence="1">Belongs to the GST superfamily. Omega family.</text>
</comment>
<accession>A0A7R9M7C3</accession>
<dbReference type="GO" id="GO:0005737">
    <property type="term" value="C:cytoplasm"/>
    <property type="evidence" value="ECO:0007669"/>
    <property type="project" value="TreeGrafter"/>
</dbReference>
<dbReference type="EMBL" id="OC923533">
    <property type="protein sequence ID" value="CAD7654908.1"/>
    <property type="molecule type" value="Genomic_DNA"/>
</dbReference>
<dbReference type="GO" id="GO:0006749">
    <property type="term" value="P:glutathione metabolic process"/>
    <property type="evidence" value="ECO:0007669"/>
    <property type="project" value="TreeGrafter"/>
</dbReference>
<dbReference type="EMBL" id="CAJPVJ010008708">
    <property type="protein sequence ID" value="CAG2172095.1"/>
    <property type="molecule type" value="Genomic_DNA"/>
</dbReference>
<dbReference type="GO" id="GO:0045174">
    <property type="term" value="F:glutathione dehydrogenase (ascorbate) activity"/>
    <property type="evidence" value="ECO:0007669"/>
    <property type="project" value="TreeGrafter"/>
</dbReference>
<evidence type="ECO:0000256" key="1">
    <source>
        <dbReference type="ARBA" id="ARBA00011067"/>
    </source>
</evidence>
<reference evidence="3" key="1">
    <citation type="submission" date="2020-11" db="EMBL/GenBank/DDBJ databases">
        <authorList>
            <person name="Tran Van P."/>
        </authorList>
    </citation>
    <scope>NUCLEOTIDE SEQUENCE</scope>
</reference>
<dbReference type="Pfam" id="PF13409">
    <property type="entry name" value="GST_N_2"/>
    <property type="match status" value="1"/>
</dbReference>
<dbReference type="PANTHER" id="PTHR43968">
    <property type="match status" value="1"/>
</dbReference>
<dbReference type="SUPFAM" id="SSF47616">
    <property type="entry name" value="GST C-terminal domain-like"/>
    <property type="match status" value="1"/>
</dbReference>
<proteinExistence type="inferred from homology"/>
<organism evidence="3">
    <name type="scientific">Oppiella nova</name>
    <dbReference type="NCBI Taxonomy" id="334625"/>
    <lineage>
        <taxon>Eukaryota</taxon>
        <taxon>Metazoa</taxon>
        <taxon>Ecdysozoa</taxon>
        <taxon>Arthropoda</taxon>
        <taxon>Chelicerata</taxon>
        <taxon>Arachnida</taxon>
        <taxon>Acari</taxon>
        <taxon>Acariformes</taxon>
        <taxon>Sarcoptiformes</taxon>
        <taxon>Oribatida</taxon>
        <taxon>Brachypylina</taxon>
        <taxon>Oppioidea</taxon>
        <taxon>Oppiidae</taxon>
        <taxon>Oppiella</taxon>
    </lineage>
</organism>
<feature type="domain" description="GST N-terminal" evidence="2">
    <location>
        <begin position="22"/>
        <end position="102"/>
    </location>
</feature>
<dbReference type="InterPro" id="IPR004045">
    <property type="entry name" value="Glutathione_S-Trfase_N"/>
</dbReference>
<dbReference type="PROSITE" id="PS50404">
    <property type="entry name" value="GST_NTER"/>
    <property type="match status" value="1"/>
</dbReference>
<dbReference type="InterPro" id="IPR036249">
    <property type="entry name" value="Thioredoxin-like_sf"/>
</dbReference>